<accession>A0A9D4EKS2</accession>
<dbReference type="Proteomes" id="UP000828390">
    <property type="component" value="Unassembled WGS sequence"/>
</dbReference>
<name>A0A9D4EKS2_DREPO</name>
<proteinExistence type="predicted"/>
<organism evidence="1 2">
    <name type="scientific">Dreissena polymorpha</name>
    <name type="common">Zebra mussel</name>
    <name type="synonym">Mytilus polymorpha</name>
    <dbReference type="NCBI Taxonomy" id="45954"/>
    <lineage>
        <taxon>Eukaryota</taxon>
        <taxon>Metazoa</taxon>
        <taxon>Spiralia</taxon>
        <taxon>Lophotrochozoa</taxon>
        <taxon>Mollusca</taxon>
        <taxon>Bivalvia</taxon>
        <taxon>Autobranchia</taxon>
        <taxon>Heteroconchia</taxon>
        <taxon>Euheterodonta</taxon>
        <taxon>Imparidentia</taxon>
        <taxon>Neoheterodontei</taxon>
        <taxon>Myida</taxon>
        <taxon>Dreissenoidea</taxon>
        <taxon>Dreissenidae</taxon>
        <taxon>Dreissena</taxon>
    </lineage>
</organism>
<protein>
    <submittedName>
        <fullName evidence="1">Uncharacterized protein</fullName>
    </submittedName>
</protein>
<sequence length="100" mass="11418">MKIGHEIFELGRNFIGTKHLTKFHEDGTRNQMLTVGQTDIRRTKTGHKSSPEKSGELKIFELGRDFIGTKHLTKFHEDGTRNQILTVGRTDIRRTKTAIG</sequence>
<reference evidence="1" key="1">
    <citation type="journal article" date="2019" name="bioRxiv">
        <title>The Genome of the Zebra Mussel, Dreissena polymorpha: A Resource for Invasive Species Research.</title>
        <authorList>
            <person name="McCartney M.A."/>
            <person name="Auch B."/>
            <person name="Kono T."/>
            <person name="Mallez S."/>
            <person name="Zhang Y."/>
            <person name="Obille A."/>
            <person name="Becker A."/>
            <person name="Abrahante J.E."/>
            <person name="Garbe J."/>
            <person name="Badalamenti J.P."/>
            <person name="Herman A."/>
            <person name="Mangelson H."/>
            <person name="Liachko I."/>
            <person name="Sullivan S."/>
            <person name="Sone E.D."/>
            <person name="Koren S."/>
            <person name="Silverstein K.A.T."/>
            <person name="Beckman K.B."/>
            <person name="Gohl D.M."/>
        </authorList>
    </citation>
    <scope>NUCLEOTIDE SEQUENCE</scope>
    <source>
        <strain evidence="1">Duluth1</strain>
        <tissue evidence="1">Whole animal</tissue>
    </source>
</reference>
<gene>
    <name evidence="1" type="ORF">DPMN_159515</name>
</gene>
<evidence type="ECO:0000313" key="1">
    <source>
        <dbReference type="EMBL" id="KAH3781615.1"/>
    </source>
</evidence>
<dbReference type="EMBL" id="JAIWYP010000008">
    <property type="protein sequence ID" value="KAH3781615.1"/>
    <property type="molecule type" value="Genomic_DNA"/>
</dbReference>
<comment type="caution">
    <text evidence="1">The sequence shown here is derived from an EMBL/GenBank/DDBJ whole genome shotgun (WGS) entry which is preliminary data.</text>
</comment>
<keyword evidence="2" id="KW-1185">Reference proteome</keyword>
<dbReference type="AlphaFoldDB" id="A0A9D4EKS2"/>
<evidence type="ECO:0000313" key="2">
    <source>
        <dbReference type="Proteomes" id="UP000828390"/>
    </source>
</evidence>
<reference evidence="1" key="2">
    <citation type="submission" date="2020-11" db="EMBL/GenBank/DDBJ databases">
        <authorList>
            <person name="McCartney M.A."/>
            <person name="Auch B."/>
            <person name="Kono T."/>
            <person name="Mallez S."/>
            <person name="Becker A."/>
            <person name="Gohl D.M."/>
            <person name="Silverstein K.A.T."/>
            <person name="Koren S."/>
            <person name="Bechman K.B."/>
            <person name="Herman A."/>
            <person name="Abrahante J.E."/>
            <person name="Garbe J."/>
        </authorList>
    </citation>
    <scope>NUCLEOTIDE SEQUENCE</scope>
    <source>
        <strain evidence="1">Duluth1</strain>
        <tissue evidence="1">Whole animal</tissue>
    </source>
</reference>